<keyword evidence="2" id="KW-1185">Reference proteome</keyword>
<accession>J1QLI5</accession>
<organism evidence="1 2">
    <name type="scientific">Alishewanella aestuarii B11</name>
    <dbReference type="NCBI Taxonomy" id="1197174"/>
    <lineage>
        <taxon>Bacteria</taxon>
        <taxon>Pseudomonadati</taxon>
        <taxon>Pseudomonadota</taxon>
        <taxon>Gammaproteobacteria</taxon>
        <taxon>Alteromonadales</taxon>
        <taxon>Alteromonadaceae</taxon>
        <taxon>Alishewanella</taxon>
    </lineage>
</organism>
<reference evidence="1 2" key="1">
    <citation type="journal article" date="2012" name="J. Bacteriol.">
        <title>Genome Sequence of Pectin-Degrading Alishewanella aestuarii Strain B11T, Isolated from Tidal Flat Sediment.</title>
        <authorList>
            <person name="Jung J."/>
            <person name="Choi S."/>
            <person name="Chun J."/>
            <person name="Park W."/>
        </authorList>
    </citation>
    <scope>NUCLEOTIDE SEQUENCE [LARGE SCALE GENOMIC DNA]</scope>
    <source>
        <strain evidence="1 2">B11</strain>
    </source>
</reference>
<gene>
    <name evidence="1" type="ORF">AEST_07770</name>
</gene>
<proteinExistence type="predicted"/>
<evidence type="ECO:0000313" key="1">
    <source>
        <dbReference type="EMBL" id="EJI86461.1"/>
    </source>
</evidence>
<comment type="caution">
    <text evidence="1">The sequence shown here is derived from an EMBL/GenBank/DDBJ whole genome shotgun (WGS) entry which is preliminary data.</text>
</comment>
<evidence type="ECO:0000313" key="2">
    <source>
        <dbReference type="Proteomes" id="UP000012043"/>
    </source>
</evidence>
<dbReference type="Proteomes" id="UP000012043">
    <property type="component" value="Unassembled WGS sequence"/>
</dbReference>
<dbReference type="AlphaFoldDB" id="J1QLI5"/>
<sequence length="40" mass="4461">MILIKTPHILRPAKFGLESGAGRSDIIIKTKRNTLGEEKK</sequence>
<dbReference type="EMBL" id="ALAB01000005">
    <property type="protein sequence ID" value="EJI86461.1"/>
    <property type="molecule type" value="Genomic_DNA"/>
</dbReference>
<protein>
    <submittedName>
        <fullName evidence="1">Uncharacterized protein</fullName>
    </submittedName>
</protein>
<name>J1QLI5_9ALTE</name>